<keyword evidence="1" id="KW-0732">Signal</keyword>
<proteinExistence type="predicted"/>
<protein>
    <submittedName>
        <fullName evidence="3">Transporter substrate-binding domain-containing protein</fullName>
    </submittedName>
</protein>
<evidence type="ECO:0000313" key="4">
    <source>
        <dbReference type="Proteomes" id="UP000823850"/>
    </source>
</evidence>
<feature type="domain" description="Solute-binding protein family 3/N-terminal" evidence="2">
    <location>
        <begin position="40"/>
        <end position="176"/>
    </location>
</feature>
<reference evidence="3" key="1">
    <citation type="journal article" date="2021" name="PeerJ">
        <title>Extensive microbial diversity within the chicken gut microbiome revealed by metagenomics and culture.</title>
        <authorList>
            <person name="Gilroy R."/>
            <person name="Ravi A."/>
            <person name="Getino M."/>
            <person name="Pursley I."/>
            <person name="Horton D.L."/>
            <person name="Alikhan N.F."/>
            <person name="Baker D."/>
            <person name="Gharbi K."/>
            <person name="Hall N."/>
            <person name="Watson M."/>
            <person name="Adriaenssens E.M."/>
            <person name="Foster-Nyarko E."/>
            <person name="Jarju S."/>
            <person name="Secka A."/>
            <person name="Antonio M."/>
            <person name="Oren A."/>
            <person name="Chaudhuri R.R."/>
            <person name="La Ragione R."/>
            <person name="Hildebrand F."/>
            <person name="Pallen M.J."/>
        </authorList>
    </citation>
    <scope>NUCLEOTIDE SEQUENCE</scope>
    <source>
        <strain evidence="3">ChiW19-6364</strain>
    </source>
</reference>
<dbReference type="PANTHER" id="PTHR35936">
    <property type="entry name" value="MEMBRANE-BOUND LYTIC MUREIN TRANSGLYCOSYLASE F"/>
    <property type="match status" value="1"/>
</dbReference>
<evidence type="ECO:0000256" key="1">
    <source>
        <dbReference type="ARBA" id="ARBA00022729"/>
    </source>
</evidence>
<comment type="caution">
    <text evidence="3">The sequence shown here is derived from an EMBL/GenBank/DDBJ whole genome shotgun (WGS) entry which is preliminary data.</text>
</comment>
<organism evidence="3 4">
    <name type="scientific">Candidatus Blautia stercoripullorum</name>
    <dbReference type="NCBI Taxonomy" id="2838502"/>
    <lineage>
        <taxon>Bacteria</taxon>
        <taxon>Bacillati</taxon>
        <taxon>Bacillota</taxon>
        <taxon>Clostridia</taxon>
        <taxon>Lachnospirales</taxon>
        <taxon>Lachnospiraceae</taxon>
        <taxon>Blautia</taxon>
    </lineage>
</organism>
<dbReference type="SUPFAM" id="SSF53850">
    <property type="entry name" value="Periplasmic binding protein-like II"/>
    <property type="match status" value="1"/>
</dbReference>
<dbReference type="AlphaFoldDB" id="A0A9D2R850"/>
<evidence type="ECO:0000313" key="3">
    <source>
        <dbReference type="EMBL" id="HJD38832.1"/>
    </source>
</evidence>
<name>A0A9D2R850_9FIRM</name>
<dbReference type="EMBL" id="DWUX01000042">
    <property type="protein sequence ID" value="HJD38832.1"/>
    <property type="molecule type" value="Genomic_DNA"/>
</dbReference>
<gene>
    <name evidence="3" type="ORF">H9913_02275</name>
</gene>
<sequence>MKKRQGPGRLLFFIFTLFMSLCFSGCFLFDGGKTVEKGVLRVGMNLNIDKLCYLSPETNKPEGFEVELAGLLADRLDLELEIVDTTEKNLLKSLDGRIYDCVISGVGLSQWNRIHYGYTDAYLDLSLAEEQTEEEDTRIAIFTRKGNSLEDTLEKNLEELKEEGTLKELSVKYFGKDITT</sequence>
<reference evidence="3" key="2">
    <citation type="submission" date="2021-04" db="EMBL/GenBank/DDBJ databases">
        <authorList>
            <person name="Gilroy R."/>
        </authorList>
    </citation>
    <scope>NUCLEOTIDE SEQUENCE</scope>
    <source>
        <strain evidence="3">ChiW19-6364</strain>
    </source>
</reference>
<dbReference type="InterPro" id="IPR001638">
    <property type="entry name" value="Solute-binding_3/MltF_N"/>
</dbReference>
<dbReference type="Pfam" id="PF00497">
    <property type="entry name" value="SBP_bac_3"/>
    <property type="match status" value="1"/>
</dbReference>
<evidence type="ECO:0000259" key="2">
    <source>
        <dbReference type="Pfam" id="PF00497"/>
    </source>
</evidence>
<dbReference type="Gene3D" id="3.40.190.10">
    <property type="entry name" value="Periplasmic binding protein-like II"/>
    <property type="match status" value="1"/>
</dbReference>
<accession>A0A9D2R850</accession>
<dbReference type="Proteomes" id="UP000823850">
    <property type="component" value="Unassembled WGS sequence"/>
</dbReference>